<organism evidence="5 6">
    <name type="scientific">Paenibacillus thalictri</name>
    <dbReference type="NCBI Taxonomy" id="2527873"/>
    <lineage>
        <taxon>Bacteria</taxon>
        <taxon>Bacillati</taxon>
        <taxon>Bacillota</taxon>
        <taxon>Bacilli</taxon>
        <taxon>Bacillales</taxon>
        <taxon>Paenibacillaceae</taxon>
        <taxon>Paenibacillus</taxon>
    </lineage>
</organism>
<evidence type="ECO:0000256" key="3">
    <source>
        <dbReference type="ARBA" id="ARBA00023163"/>
    </source>
</evidence>
<evidence type="ECO:0000313" key="6">
    <source>
        <dbReference type="Proteomes" id="UP000293142"/>
    </source>
</evidence>
<evidence type="ECO:0000256" key="1">
    <source>
        <dbReference type="ARBA" id="ARBA00023015"/>
    </source>
</evidence>
<dbReference type="SUPFAM" id="SSF46689">
    <property type="entry name" value="Homeodomain-like"/>
    <property type="match status" value="2"/>
</dbReference>
<protein>
    <submittedName>
        <fullName evidence="5">AraC family transcriptional regulator</fullName>
    </submittedName>
</protein>
<gene>
    <name evidence="5" type="ORF">EYB31_17640</name>
</gene>
<dbReference type="InterPro" id="IPR018060">
    <property type="entry name" value="HTH_AraC"/>
</dbReference>
<proteinExistence type="predicted"/>
<accession>A0A4V2J419</accession>
<evidence type="ECO:0000256" key="2">
    <source>
        <dbReference type="ARBA" id="ARBA00023125"/>
    </source>
</evidence>
<keyword evidence="1" id="KW-0805">Transcription regulation</keyword>
<keyword evidence="2" id="KW-0238">DNA-binding</keyword>
<dbReference type="RefSeq" id="WP_131014694.1">
    <property type="nucleotide sequence ID" value="NZ_SIRE01000012.1"/>
</dbReference>
<feature type="domain" description="HTH araC/xylS-type" evidence="4">
    <location>
        <begin position="165"/>
        <end position="263"/>
    </location>
</feature>
<dbReference type="SMART" id="SM00342">
    <property type="entry name" value="HTH_ARAC"/>
    <property type="match status" value="1"/>
</dbReference>
<keyword evidence="3" id="KW-0804">Transcription</keyword>
<name>A0A4V2J419_9BACL</name>
<reference evidence="5 6" key="1">
    <citation type="submission" date="2019-02" db="EMBL/GenBank/DDBJ databases">
        <title>Paenibacillus sp. nov., isolated from surface-sterilized tissue of Thalictrum simplex L.</title>
        <authorList>
            <person name="Tuo L."/>
        </authorList>
    </citation>
    <scope>NUCLEOTIDE SEQUENCE [LARGE SCALE GENOMIC DNA]</scope>
    <source>
        <strain evidence="5 6">N2SHLJ1</strain>
    </source>
</reference>
<dbReference type="Gene3D" id="1.10.10.60">
    <property type="entry name" value="Homeodomain-like"/>
    <property type="match status" value="2"/>
</dbReference>
<sequence>MSFQQFVSIIPIFERVESSRMTQVIASSADRHMLVVVLRGHLSISGQSQEPILVSQGFACHPQYGPFTIQVPKTKEAEYVVITYRVFPENSPWSLHGSLRTSSEVKVKYMLDELFRTTEANDVPSEDKYLVQQVRKRLILERILFIYIYETQMQRETTASLASMEESISYINEHYMLKLTLPMLAERAGISVGHYTVLFKNVTGTSMSRYLRSLRISKAKQIFQQFRLPAKEVAQLVGFADYFHFSRTFKQEVGCSPAAYLKELHKI</sequence>
<dbReference type="Proteomes" id="UP000293142">
    <property type="component" value="Unassembled WGS sequence"/>
</dbReference>
<dbReference type="InterPro" id="IPR009057">
    <property type="entry name" value="Homeodomain-like_sf"/>
</dbReference>
<evidence type="ECO:0000313" key="5">
    <source>
        <dbReference type="EMBL" id="TBL77303.1"/>
    </source>
</evidence>
<comment type="caution">
    <text evidence="5">The sequence shown here is derived from an EMBL/GenBank/DDBJ whole genome shotgun (WGS) entry which is preliminary data.</text>
</comment>
<dbReference type="EMBL" id="SIRE01000012">
    <property type="protein sequence ID" value="TBL77303.1"/>
    <property type="molecule type" value="Genomic_DNA"/>
</dbReference>
<keyword evidence="6" id="KW-1185">Reference proteome</keyword>
<evidence type="ECO:0000259" key="4">
    <source>
        <dbReference type="PROSITE" id="PS01124"/>
    </source>
</evidence>
<dbReference type="GO" id="GO:0043565">
    <property type="term" value="F:sequence-specific DNA binding"/>
    <property type="evidence" value="ECO:0007669"/>
    <property type="project" value="InterPro"/>
</dbReference>
<dbReference type="OrthoDB" id="9807321at2"/>
<dbReference type="PROSITE" id="PS01124">
    <property type="entry name" value="HTH_ARAC_FAMILY_2"/>
    <property type="match status" value="1"/>
</dbReference>
<dbReference type="PANTHER" id="PTHR43280:SF2">
    <property type="entry name" value="HTH-TYPE TRANSCRIPTIONAL REGULATOR EXSA"/>
    <property type="match status" value="1"/>
</dbReference>
<dbReference type="GO" id="GO:0003700">
    <property type="term" value="F:DNA-binding transcription factor activity"/>
    <property type="evidence" value="ECO:0007669"/>
    <property type="project" value="InterPro"/>
</dbReference>
<dbReference type="AlphaFoldDB" id="A0A4V2J419"/>
<dbReference type="PANTHER" id="PTHR43280">
    <property type="entry name" value="ARAC-FAMILY TRANSCRIPTIONAL REGULATOR"/>
    <property type="match status" value="1"/>
</dbReference>
<dbReference type="Pfam" id="PF12833">
    <property type="entry name" value="HTH_18"/>
    <property type="match status" value="1"/>
</dbReference>